<comment type="caution">
    <text evidence="2">The sequence shown here is derived from an EMBL/GenBank/DDBJ whole genome shotgun (WGS) entry which is preliminary data.</text>
</comment>
<gene>
    <name evidence="2" type="ORF">J5V96_05960</name>
</gene>
<dbReference type="GO" id="GO:0004792">
    <property type="term" value="F:thiosulfate-cyanide sulfurtransferase activity"/>
    <property type="evidence" value="ECO:0007669"/>
    <property type="project" value="InterPro"/>
</dbReference>
<organism evidence="2 3">
    <name type="scientific">Microbacterium stercoris</name>
    <dbReference type="NCBI Taxonomy" id="2820289"/>
    <lineage>
        <taxon>Bacteria</taxon>
        <taxon>Bacillati</taxon>
        <taxon>Actinomycetota</taxon>
        <taxon>Actinomycetes</taxon>
        <taxon>Micrococcales</taxon>
        <taxon>Microbacteriaceae</taxon>
        <taxon>Microbacterium</taxon>
    </lineage>
</organism>
<dbReference type="Pfam" id="PF00581">
    <property type="entry name" value="Rhodanese"/>
    <property type="match status" value="1"/>
</dbReference>
<dbReference type="PANTHER" id="PTHR43031:SF1">
    <property type="entry name" value="PYRIDINE NUCLEOTIDE-DISULPHIDE OXIDOREDUCTASE"/>
    <property type="match status" value="1"/>
</dbReference>
<accession>A0A939QLQ0</accession>
<reference evidence="2" key="1">
    <citation type="submission" date="2021-03" db="EMBL/GenBank/DDBJ databases">
        <title>Microbacterium sp. nov., a novel actinobacterium isolated from cow dung.</title>
        <authorList>
            <person name="Zhang L."/>
        </authorList>
    </citation>
    <scope>NUCLEOTIDE SEQUENCE</scope>
    <source>
        <strain evidence="2">NEAU-LLB</strain>
    </source>
</reference>
<sequence>MNEISVQDLHSRKDVPLVDVREVHEYEAGHVPGAVNIPMSQLNERVGELPAEPFDVICELGGRSARVVQALNERGYETTNVAGGTAAWRDAGYPVDL</sequence>
<evidence type="ECO:0000313" key="3">
    <source>
        <dbReference type="Proteomes" id="UP000680132"/>
    </source>
</evidence>
<dbReference type="SUPFAM" id="SSF52821">
    <property type="entry name" value="Rhodanese/Cell cycle control phosphatase"/>
    <property type="match status" value="1"/>
</dbReference>
<dbReference type="Proteomes" id="UP000680132">
    <property type="component" value="Unassembled WGS sequence"/>
</dbReference>
<keyword evidence="3" id="KW-1185">Reference proteome</keyword>
<dbReference type="EMBL" id="JAGFOA010000002">
    <property type="protein sequence ID" value="MBO3663055.1"/>
    <property type="molecule type" value="Genomic_DNA"/>
</dbReference>
<dbReference type="InterPro" id="IPR001307">
    <property type="entry name" value="Thiosulphate_STrfase_CS"/>
</dbReference>
<name>A0A939QLQ0_9MICO</name>
<dbReference type="PANTHER" id="PTHR43031">
    <property type="entry name" value="FAD-DEPENDENT OXIDOREDUCTASE"/>
    <property type="match status" value="1"/>
</dbReference>
<dbReference type="CDD" id="cd00158">
    <property type="entry name" value="RHOD"/>
    <property type="match status" value="1"/>
</dbReference>
<feature type="domain" description="Rhodanese" evidence="1">
    <location>
        <begin position="11"/>
        <end position="97"/>
    </location>
</feature>
<dbReference type="AlphaFoldDB" id="A0A939QLQ0"/>
<dbReference type="InterPro" id="IPR050229">
    <property type="entry name" value="GlpE_sulfurtransferase"/>
</dbReference>
<protein>
    <submittedName>
        <fullName evidence="2">Rhodanese-like domain-containing protein</fullName>
    </submittedName>
</protein>
<evidence type="ECO:0000313" key="2">
    <source>
        <dbReference type="EMBL" id="MBO3663055.1"/>
    </source>
</evidence>
<dbReference type="InterPro" id="IPR036873">
    <property type="entry name" value="Rhodanese-like_dom_sf"/>
</dbReference>
<dbReference type="Gene3D" id="3.40.250.10">
    <property type="entry name" value="Rhodanese-like domain"/>
    <property type="match status" value="1"/>
</dbReference>
<dbReference type="PROSITE" id="PS00380">
    <property type="entry name" value="RHODANESE_1"/>
    <property type="match status" value="1"/>
</dbReference>
<dbReference type="SMART" id="SM00450">
    <property type="entry name" value="RHOD"/>
    <property type="match status" value="1"/>
</dbReference>
<evidence type="ECO:0000259" key="1">
    <source>
        <dbReference type="PROSITE" id="PS50206"/>
    </source>
</evidence>
<proteinExistence type="predicted"/>
<dbReference type="InterPro" id="IPR001763">
    <property type="entry name" value="Rhodanese-like_dom"/>
</dbReference>
<dbReference type="PROSITE" id="PS50206">
    <property type="entry name" value="RHODANESE_3"/>
    <property type="match status" value="1"/>
</dbReference>
<dbReference type="RefSeq" id="WP_208501694.1">
    <property type="nucleotide sequence ID" value="NZ_JAGFOA010000002.1"/>
</dbReference>